<accession>A0ACC1HNQ7</accession>
<reference evidence="1" key="1">
    <citation type="submission" date="2022-06" db="EMBL/GenBank/DDBJ databases">
        <title>Phylogenomic reconstructions and comparative analyses of Kickxellomycotina fungi.</title>
        <authorList>
            <person name="Reynolds N.K."/>
            <person name="Stajich J.E."/>
            <person name="Barry K."/>
            <person name="Grigoriev I.V."/>
            <person name="Crous P."/>
            <person name="Smith M.E."/>
        </authorList>
    </citation>
    <scope>NUCLEOTIDE SEQUENCE</scope>
    <source>
        <strain evidence="1">RSA 2271</strain>
    </source>
</reference>
<evidence type="ECO:0000313" key="2">
    <source>
        <dbReference type="Proteomes" id="UP001145114"/>
    </source>
</evidence>
<evidence type="ECO:0000313" key="1">
    <source>
        <dbReference type="EMBL" id="KAJ1677655.1"/>
    </source>
</evidence>
<comment type="caution">
    <text evidence="1">The sequence shown here is derived from an EMBL/GenBank/DDBJ whole genome shotgun (WGS) entry which is preliminary data.</text>
</comment>
<keyword evidence="2" id="KW-1185">Reference proteome</keyword>
<organism evidence="1 2">
    <name type="scientific">Spiromyces aspiralis</name>
    <dbReference type="NCBI Taxonomy" id="68401"/>
    <lineage>
        <taxon>Eukaryota</taxon>
        <taxon>Fungi</taxon>
        <taxon>Fungi incertae sedis</taxon>
        <taxon>Zoopagomycota</taxon>
        <taxon>Kickxellomycotina</taxon>
        <taxon>Kickxellomycetes</taxon>
        <taxon>Kickxellales</taxon>
        <taxon>Kickxellaceae</taxon>
        <taxon>Spiromyces</taxon>
    </lineage>
</organism>
<protein>
    <submittedName>
        <fullName evidence="1">Uncharacterized protein</fullName>
    </submittedName>
</protein>
<name>A0ACC1HNQ7_9FUNG</name>
<proteinExistence type="predicted"/>
<feature type="non-terminal residue" evidence="1">
    <location>
        <position position="370"/>
    </location>
</feature>
<dbReference type="EMBL" id="JAMZIH010002117">
    <property type="protein sequence ID" value="KAJ1677655.1"/>
    <property type="molecule type" value="Genomic_DNA"/>
</dbReference>
<sequence length="370" mass="42270">MPPSGKIPMPPPEEASRLMRLYFRYIHPIFPLLHKTYMISRSLYHESPPSPILMSAIYAAASVYDRHPNGVIKPAMKLHFERAMGYFNEQFGHNSLSVIQATLILSIYSQGSMSTTAWNYSGIAIRKAYDIGLHRDSKRWSSAKNKGLPLMSKIESECRTRTWWGCYIVDRLISATMGRPTMIHDFTFDTPYPNDYGTLRDESLVDRAPLYHLDSADFALDVNSQWKVSQERLYRIYKPIPRVPLASEKLSNTASITMSGDDFDEEYGEPGDKENGDDGNTEIRNSKRAPKASEEPLPSVAAAPGEFCYGIYYLQLLHILGHVLNDVYKSKPQHDYYQVYCTETMPNRSDMLVYLDNALRTWHDSLPSKL</sequence>
<gene>
    <name evidence="1" type="ORF">EV182_005710</name>
</gene>
<dbReference type="Proteomes" id="UP001145114">
    <property type="component" value="Unassembled WGS sequence"/>
</dbReference>